<organism evidence="1 2">
    <name type="scientific">Bifidobacterium callitrichos DSM 23973</name>
    <dbReference type="NCBI Taxonomy" id="1437609"/>
    <lineage>
        <taxon>Bacteria</taxon>
        <taxon>Bacillati</taxon>
        <taxon>Actinomycetota</taxon>
        <taxon>Actinomycetes</taxon>
        <taxon>Bifidobacteriales</taxon>
        <taxon>Bifidobacteriaceae</taxon>
        <taxon>Bifidobacterium</taxon>
    </lineage>
</organism>
<sequence length="100" mass="10883">MRCDAAPWSLRDVTDSALGNRDYNPRPGRLIENVRVEDVDVTTGAVTAGDEEPSLVGGYDAEHPVSGVHVVNMRRDGRACHTLEEANIRVLPNASDITIE</sequence>
<dbReference type="AlphaFoldDB" id="A0A086ZY25"/>
<name>A0A086ZY25_9BIFI</name>
<dbReference type="STRING" id="1437609.BCAL_1156"/>
<reference evidence="1 2" key="1">
    <citation type="submission" date="2014-03" db="EMBL/GenBank/DDBJ databases">
        <title>Genomics of Bifidobacteria.</title>
        <authorList>
            <person name="Ventura M."/>
            <person name="Milani C."/>
            <person name="Lugli G.A."/>
        </authorList>
    </citation>
    <scope>NUCLEOTIDE SEQUENCE [LARGE SCALE GENOMIC DNA]</scope>
    <source>
        <strain evidence="1 2">DSM 23973</strain>
    </source>
</reference>
<accession>A0A086ZY25</accession>
<evidence type="ECO:0000313" key="2">
    <source>
        <dbReference type="Proteomes" id="UP000029072"/>
    </source>
</evidence>
<comment type="caution">
    <text evidence="1">The sequence shown here is derived from an EMBL/GenBank/DDBJ whole genome shotgun (WGS) entry which is preliminary data.</text>
</comment>
<dbReference type="RefSeq" id="WP_043165189.1">
    <property type="nucleotide sequence ID" value="NZ_JDUV01000005.1"/>
</dbReference>
<evidence type="ECO:0000313" key="1">
    <source>
        <dbReference type="EMBL" id="KFI51425.1"/>
    </source>
</evidence>
<dbReference type="EMBL" id="JGYS01000022">
    <property type="protein sequence ID" value="KFI51425.1"/>
    <property type="molecule type" value="Genomic_DNA"/>
</dbReference>
<proteinExistence type="predicted"/>
<gene>
    <name evidence="1" type="ORF">BCAL_1156</name>
</gene>
<dbReference type="Proteomes" id="UP000029072">
    <property type="component" value="Unassembled WGS sequence"/>
</dbReference>
<protein>
    <submittedName>
        <fullName evidence="1">Uncharacterized protein</fullName>
    </submittedName>
</protein>